<sequence>MGDTRTLAREHVCMQHAHILAPPTRTAGWYLRVRQSETIYHLRTITTSMAKRNIHGEGEIRTRGPAGRLISSTTL</sequence>
<reference evidence="2" key="1">
    <citation type="submission" date="2022-03" db="EMBL/GenBank/DDBJ databases">
        <authorList>
            <person name="Sayadi A."/>
        </authorList>
    </citation>
    <scope>NUCLEOTIDE SEQUENCE</scope>
</reference>
<proteinExistence type="predicted"/>
<dbReference type="AlphaFoldDB" id="A0A9P0LUP2"/>
<feature type="region of interest" description="Disordered" evidence="1">
    <location>
        <begin position="53"/>
        <end position="75"/>
    </location>
</feature>
<protein>
    <submittedName>
        <fullName evidence="2">Uncharacterized protein</fullName>
    </submittedName>
</protein>
<organism evidence="2 3">
    <name type="scientific">Acanthoscelides obtectus</name>
    <name type="common">Bean weevil</name>
    <name type="synonym">Bruchus obtectus</name>
    <dbReference type="NCBI Taxonomy" id="200917"/>
    <lineage>
        <taxon>Eukaryota</taxon>
        <taxon>Metazoa</taxon>
        <taxon>Ecdysozoa</taxon>
        <taxon>Arthropoda</taxon>
        <taxon>Hexapoda</taxon>
        <taxon>Insecta</taxon>
        <taxon>Pterygota</taxon>
        <taxon>Neoptera</taxon>
        <taxon>Endopterygota</taxon>
        <taxon>Coleoptera</taxon>
        <taxon>Polyphaga</taxon>
        <taxon>Cucujiformia</taxon>
        <taxon>Chrysomeloidea</taxon>
        <taxon>Chrysomelidae</taxon>
        <taxon>Bruchinae</taxon>
        <taxon>Bruchini</taxon>
        <taxon>Acanthoscelides</taxon>
    </lineage>
</organism>
<name>A0A9P0LUP2_ACAOB</name>
<dbReference type="Proteomes" id="UP001152888">
    <property type="component" value="Unassembled WGS sequence"/>
</dbReference>
<gene>
    <name evidence="2" type="ORF">ACAOBT_LOCUS24580</name>
</gene>
<accession>A0A9P0LUP2</accession>
<evidence type="ECO:0000313" key="2">
    <source>
        <dbReference type="EMBL" id="CAH1998787.1"/>
    </source>
</evidence>
<evidence type="ECO:0000256" key="1">
    <source>
        <dbReference type="SAM" id="MobiDB-lite"/>
    </source>
</evidence>
<keyword evidence="3" id="KW-1185">Reference proteome</keyword>
<dbReference type="EMBL" id="CAKOFQ010007340">
    <property type="protein sequence ID" value="CAH1998787.1"/>
    <property type="molecule type" value="Genomic_DNA"/>
</dbReference>
<evidence type="ECO:0000313" key="3">
    <source>
        <dbReference type="Proteomes" id="UP001152888"/>
    </source>
</evidence>
<comment type="caution">
    <text evidence="2">The sequence shown here is derived from an EMBL/GenBank/DDBJ whole genome shotgun (WGS) entry which is preliminary data.</text>
</comment>